<dbReference type="EMBL" id="FOQE01000012">
    <property type="protein sequence ID" value="SFH68611.1"/>
    <property type="molecule type" value="Genomic_DNA"/>
</dbReference>
<protein>
    <recommendedName>
        <fullName evidence="3">Phage major tail protein, phi13 family</fullName>
    </recommendedName>
</protein>
<reference evidence="1 2" key="1">
    <citation type="submission" date="2016-10" db="EMBL/GenBank/DDBJ databases">
        <authorList>
            <person name="de Groot N.N."/>
        </authorList>
    </citation>
    <scope>NUCLEOTIDE SEQUENCE [LARGE SCALE GENOMIC DNA]</scope>
    <source>
        <strain evidence="1 2">DSM 27630</strain>
    </source>
</reference>
<sequence length="192" mass="21101">MAEILEFDQYKVTNGHIRFDKNGTLGTAEELGCTGSLSVEPEIQEVVKMCEGVEAKRYSKPIRLNGTLVGHIKVAVLRDIFGLTADDLKDGVYGYGSKSVGGSGALTFDVTDITEETVKYIAFPNVSFTGGLNFSLENGGDEIAQIEIPFAAHLDKNKKFYYEGFADEITDEDVKSGWHENFDEELVKNTTP</sequence>
<dbReference type="OrthoDB" id="2863311at2"/>
<proteinExistence type="predicted"/>
<keyword evidence="2" id="KW-1185">Reference proteome</keyword>
<dbReference type="RefSeq" id="WP_092092112.1">
    <property type="nucleotide sequence ID" value="NZ_FOQE01000012.1"/>
</dbReference>
<evidence type="ECO:0008006" key="3">
    <source>
        <dbReference type="Google" id="ProtNLM"/>
    </source>
</evidence>
<dbReference type="Proteomes" id="UP000198668">
    <property type="component" value="Unassembled WGS sequence"/>
</dbReference>
<evidence type="ECO:0000313" key="1">
    <source>
        <dbReference type="EMBL" id="SFH68611.1"/>
    </source>
</evidence>
<name>A0A1I3C3P1_9LACT</name>
<dbReference type="AlphaFoldDB" id="A0A1I3C3P1"/>
<accession>A0A1I3C3P1</accession>
<gene>
    <name evidence="1" type="ORF">SAMN04489868_11235</name>
</gene>
<organism evidence="1 2">
    <name type="scientific">Pisciglobus halotolerans</name>
    <dbReference type="NCBI Taxonomy" id="745365"/>
    <lineage>
        <taxon>Bacteria</taxon>
        <taxon>Bacillati</taxon>
        <taxon>Bacillota</taxon>
        <taxon>Bacilli</taxon>
        <taxon>Lactobacillales</taxon>
        <taxon>Carnobacteriaceae</taxon>
    </lineage>
</organism>
<evidence type="ECO:0000313" key="2">
    <source>
        <dbReference type="Proteomes" id="UP000198668"/>
    </source>
</evidence>